<gene>
    <name evidence="2" type="ordered locus">Bcell_2882</name>
</gene>
<organism evidence="2 3">
    <name type="scientific">Evansella cellulosilytica (strain ATCC 21833 / DSM 2522 / FERM P-1141 / JCM 9156 / N-4)</name>
    <name type="common">Bacillus cellulosilyticus</name>
    <dbReference type="NCBI Taxonomy" id="649639"/>
    <lineage>
        <taxon>Bacteria</taxon>
        <taxon>Bacillati</taxon>
        <taxon>Bacillota</taxon>
        <taxon>Bacilli</taxon>
        <taxon>Bacillales</taxon>
        <taxon>Bacillaceae</taxon>
        <taxon>Evansella</taxon>
    </lineage>
</organism>
<dbReference type="RefSeq" id="WP_013489465.1">
    <property type="nucleotide sequence ID" value="NC_014829.1"/>
</dbReference>
<dbReference type="KEGG" id="bco:Bcell_2882"/>
<name>E6TX44_EVAC2</name>
<dbReference type="eggNOG" id="COG3291">
    <property type="taxonomic scope" value="Bacteria"/>
</dbReference>
<dbReference type="InterPro" id="IPR015020">
    <property type="entry name" value="Rv2525c-like_Glyco_Hydro-like"/>
</dbReference>
<keyword evidence="3" id="KW-1185">Reference proteome</keyword>
<accession>E6TX44</accession>
<dbReference type="STRING" id="649639.Bcell_2882"/>
<dbReference type="Proteomes" id="UP000001401">
    <property type="component" value="Chromosome"/>
</dbReference>
<dbReference type="EMBL" id="CP002394">
    <property type="protein sequence ID" value="ADU31133.1"/>
    <property type="molecule type" value="Genomic_DNA"/>
</dbReference>
<dbReference type="Gene3D" id="3.20.20.80">
    <property type="entry name" value="Glycosidases"/>
    <property type="match status" value="1"/>
</dbReference>
<reference evidence="2" key="1">
    <citation type="submission" date="2010-12" db="EMBL/GenBank/DDBJ databases">
        <title>Complete sequence of Bacillus cellulosilyticus DSM 2522.</title>
        <authorList>
            <consortium name="US DOE Joint Genome Institute"/>
            <person name="Lucas S."/>
            <person name="Copeland A."/>
            <person name="Lapidus A."/>
            <person name="Cheng J.-F."/>
            <person name="Bruce D."/>
            <person name="Goodwin L."/>
            <person name="Pitluck S."/>
            <person name="Chertkov O."/>
            <person name="Detter J.C."/>
            <person name="Han C."/>
            <person name="Tapia R."/>
            <person name="Land M."/>
            <person name="Hauser L."/>
            <person name="Jeffries C."/>
            <person name="Kyrpides N."/>
            <person name="Ivanova N."/>
            <person name="Mikhailova N."/>
            <person name="Brumm P."/>
            <person name="Mead D."/>
            <person name="Woyke T."/>
        </authorList>
    </citation>
    <scope>NUCLEOTIDE SEQUENCE [LARGE SCALE GENOMIC DNA]</scope>
    <source>
        <strain evidence="2">DSM 2522</strain>
    </source>
</reference>
<evidence type="ECO:0000313" key="3">
    <source>
        <dbReference type="Proteomes" id="UP000001401"/>
    </source>
</evidence>
<sequence length="216" mass="24559">MQKLIWGVDSAAAVNEQLLQCVRSNFGQPDVWGRYLNTIENVSEGLTRTEISFLKNNGIKVMPIYNNFRSAVGYQAGRIAAQNAIYNAQRVGIDEGVFIFANVERFFEVDADWIIAWVERFYNSNYRPGIYNDPTEGPFNEAYCQAAERSDLVREQTVLWSAEPEVGISAKTKMPRYNPVAPNCGGNVWAWQYGRDADECPIDTILVQERLFSELH</sequence>
<dbReference type="AlphaFoldDB" id="E6TX44"/>
<protein>
    <recommendedName>
        <fullName evidence="1">Rv2525c-like glycoside hydrolase-like domain-containing protein</fullName>
    </recommendedName>
</protein>
<proteinExistence type="predicted"/>
<dbReference type="Pfam" id="PF08924">
    <property type="entry name" value="Rv2525c_GlyHyd-like"/>
    <property type="match status" value="1"/>
</dbReference>
<evidence type="ECO:0000259" key="1">
    <source>
        <dbReference type="Pfam" id="PF08924"/>
    </source>
</evidence>
<dbReference type="OrthoDB" id="2080590at2"/>
<dbReference type="SUPFAM" id="SSF51445">
    <property type="entry name" value="(Trans)glycosidases"/>
    <property type="match status" value="1"/>
</dbReference>
<feature type="domain" description="Rv2525c-like glycoside hydrolase-like" evidence="1">
    <location>
        <begin position="33"/>
        <end position="132"/>
    </location>
</feature>
<dbReference type="InterPro" id="IPR017853">
    <property type="entry name" value="GH"/>
</dbReference>
<evidence type="ECO:0000313" key="2">
    <source>
        <dbReference type="EMBL" id="ADU31133.1"/>
    </source>
</evidence>
<dbReference type="HOGENOM" id="CLU_1276587_0_0_9"/>